<keyword evidence="6" id="KW-1185">Reference proteome</keyword>
<protein>
    <recommendedName>
        <fullName evidence="4">Flagellar hook-basal body complex protein FliE</fullName>
    </recommendedName>
</protein>
<accession>A0A6M5YM81</accession>
<keyword evidence="3 4" id="KW-0975">Bacterial flagellum</keyword>
<dbReference type="KEGG" id="ftj:FTUN_1933"/>
<dbReference type="Proteomes" id="UP000503447">
    <property type="component" value="Chromosome"/>
</dbReference>
<dbReference type="HAMAP" id="MF_00724">
    <property type="entry name" value="FliE"/>
    <property type="match status" value="1"/>
</dbReference>
<dbReference type="GO" id="GO:0009425">
    <property type="term" value="C:bacterial-type flagellum basal body"/>
    <property type="evidence" value="ECO:0007669"/>
    <property type="project" value="UniProtKB-SubCell"/>
</dbReference>
<evidence type="ECO:0000256" key="1">
    <source>
        <dbReference type="ARBA" id="ARBA00004117"/>
    </source>
</evidence>
<reference evidence="6" key="1">
    <citation type="submission" date="2020-05" db="EMBL/GenBank/DDBJ databases">
        <title>Frigoriglobus tundricola gen. nov., sp. nov., a psychrotolerant cellulolytic planctomycete of the family Gemmataceae with two divergent copies of 16S rRNA gene.</title>
        <authorList>
            <person name="Kulichevskaya I.S."/>
            <person name="Ivanova A.A."/>
            <person name="Naumoff D.G."/>
            <person name="Beletsky A.V."/>
            <person name="Rijpstra W.I.C."/>
            <person name="Sinninghe Damste J.S."/>
            <person name="Mardanov A.V."/>
            <person name="Ravin N.V."/>
            <person name="Dedysh S.N."/>
        </authorList>
    </citation>
    <scope>NUCLEOTIDE SEQUENCE [LARGE SCALE GENOMIC DNA]</scope>
    <source>
        <strain evidence="6">PL17</strain>
    </source>
</reference>
<dbReference type="RefSeq" id="WP_171470419.1">
    <property type="nucleotide sequence ID" value="NZ_CP053452.2"/>
</dbReference>
<gene>
    <name evidence="4" type="primary">fliE</name>
    <name evidence="5" type="ORF">FTUN_1933</name>
</gene>
<comment type="similarity">
    <text evidence="2 4">Belongs to the FliE family.</text>
</comment>
<dbReference type="GO" id="GO:0071973">
    <property type="term" value="P:bacterial-type flagellum-dependent cell motility"/>
    <property type="evidence" value="ECO:0007669"/>
    <property type="project" value="InterPro"/>
</dbReference>
<dbReference type="GO" id="GO:0005198">
    <property type="term" value="F:structural molecule activity"/>
    <property type="evidence" value="ECO:0007669"/>
    <property type="project" value="InterPro"/>
</dbReference>
<evidence type="ECO:0000256" key="4">
    <source>
        <dbReference type="HAMAP-Rule" id="MF_00724"/>
    </source>
</evidence>
<dbReference type="PANTHER" id="PTHR34653">
    <property type="match status" value="1"/>
</dbReference>
<evidence type="ECO:0000256" key="3">
    <source>
        <dbReference type="ARBA" id="ARBA00023143"/>
    </source>
</evidence>
<dbReference type="InterPro" id="IPR001624">
    <property type="entry name" value="FliE"/>
</dbReference>
<organism evidence="5 6">
    <name type="scientific">Frigoriglobus tundricola</name>
    <dbReference type="NCBI Taxonomy" id="2774151"/>
    <lineage>
        <taxon>Bacteria</taxon>
        <taxon>Pseudomonadati</taxon>
        <taxon>Planctomycetota</taxon>
        <taxon>Planctomycetia</taxon>
        <taxon>Gemmatales</taxon>
        <taxon>Gemmataceae</taxon>
        <taxon>Frigoriglobus</taxon>
    </lineage>
</organism>
<dbReference type="AlphaFoldDB" id="A0A6M5YM81"/>
<name>A0A6M5YM81_9BACT</name>
<evidence type="ECO:0000313" key="6">
    <source>
        <dbReference type="Proteomes" id="UP000503447"/>
    </source>
</evidence>
<proteinExistence type="inferred from homology"/>
<dbReference type="Pfam" id="PF02049">
    <property type="entry name" value="FliE"/>
    <property type="match status" value="1"/>
</dbReference>
<dbReference type="GO" id="GO:0003774">
    <property type="term" value="F:cytoskeletal motor activity"/>
    <property type="evidence" value="ECO:0007669"/>
    <property type="project" value="InterPro"/>
</dbReference>
<evidence type="ECO:0000256" key="2">
    <source>
        <dbReference type="ARBA" id="ARBA00009272"/>
    </source>
</evidence>
<sequence length="110" mass="11265">MPMDALAPLASLSTLPRLAPLAPNESSAAAPAAGGTSGSGFGTLLNNILDGNRQANAAADAAVQDLATGEAQDLHTVSLAIAQAEVSFRLILELRNRLSDALQEVTRMQV</sequence>
<dbReference type="PANTHER" id="PTHR34653:SF1">
    <property type="entry name" value="FLAGELLAR HOOK-BASAL BODY COMPLEX PROTEIN FLIE"/>
    <property type="match status" value="1"/>
</dbReference>
<comment type="subcellular location">
    <subcellularLocation>
        <location evidence="1 4">Bacterial flagellum basal body</location>
    </subcellularLocation>
</comment>
<dbReference type="EMBL" id="CP053452">
    <property type="protein sequence ID" value="QJW94413.1"/>
    <property type="molecule type" value="Genomic_DNA"/>
</dbReference>
<evidence type="ECO:0000313" key="5">
    <source>
        <dbReference type="EMBL" id="QJW94413.1"/>
    </source>
</evidence>